<dbReference type="GO" id="GO:0004252">
    <property type="term" value="F:serine-type endopeptidase activity"/>
    <property type="evidence" value="ECO:0007669"/>
    <property type="project" value="UniProtKB-EC"/>
</dbReference>
<keyword evidence="2" id="KW-0378">Hydrolase</keyword>
<evidence type="ECO:0000313" key="3">
    <source>
        <dbReference type="Proteomes" id="UP000317835"/>
    </source>
</evidence>
<dbReference type="CDD" id="cd00093">
    <property type="entry name" value="HTH_XRE"/>
    <property type="match status" value="1"/>
</dbReference>
<dbReference type="Pfam" id="PF00717">
    <property type="entry name" value="Peptidase_S24"/>
    <property type="match status" value="1"/>
</dbReference>
<organism evidence="2 3">
    <name type="scientific">Tautonia plasticadhaerens</name>
    <dbReference type="NCBI Taxonomy" id="2527974"/>
    <lineage>
        <taxon>Bacteria</taxon>
        <taxon>Pseudomonadati</taxon>
        <taxon>Planctomycetota</taxon>
        <taxon>Planctomycetia</taxon>
        <taxon>Isosphaerales</taxon>
        <taxon>Isosphaeraceae</taxon>
        <taxon>Tautonia</taxon>
    </lineage>
</organism>
<dbReference type="Gene3D" id="2.10.109.10">
    <property type="entry name" value="Umud Fragment, subunit A"/>
    <property type="match status" value="1"/>
</dbReference>
<dbReference type="Proteomes" id="UP000317835">
    <property type="component" value="Chromosome"/>
</dbReference>
<dbReference type="EMBL" id="CP036426">
    <property type="protein sequence ID" value="QDV38010.1"/>
    <property type="molecule type" value="Genomic_DNA"/>
</dbReference>
<name>A0A518HAX5_9BACT</name>
<dbReference type="InterPro" id="IPR015927">
    <property type="entry name" value="Peptidase_S24_S26A/B/C"/>
</dbReference>
<dbReference type="InterPro" id="IPR039418">
    <property type="entry name" value="LexA-like"/>
</dbReference>
<dbReference type="EC" id="3.4.21.88" evidence="2"/>
<keyword evidence="3" id="KW-1185">Reference proteome</keyword>
<dbReference type="Gene3D" id="1.10.260.40">
    <property type="entry name" value="lambda repressor-like DNA-binding domains"/>
    <property type="match status" value="1"/>
</dbReference>
<reference evidence="2 3" key="1">
    <citation type="submission" date="2019-02" db="EMBL/GenBank/DDBJ databases">
        <title>Deep-cultivation of Planctomycetes and their phenomic and genomic characterization uncovers novel biology.</title>
        <authorList>
            <person name="Wiegand S."/>
            <person name="Jogler M."/>
            <person name="Boedeker C."/>
            <person name="Pinto D."/>
            <person name="Vollmers J."/>
            <person name="Rivas-Marin E."/>
            <person name="Kohn T."/>
            <person name="Peeters S.H."/>
            <person name="Heuer A."/>
            <person name="Rast P."/>
            <person name="Oberbeckmann S."/>
            <person name="Bunk B."/>
            <person name="Jeske O."/>
            <person name="Meyerdierks A."/>
            <person name="Storesund J.E."/>
            <person name="Kallscheuer N."/>
            <person name="Luecker S."/>
            <person name="Lage O.M."/>
            <person name="Pohl T."/>
            <person name="Merkel B.J."/>
            <person name="Hornburger P."/>
            <person name="Mueller R.-W."/>
            <person name="Bruemmer F."/>
            <person name="Labrenz M."/>
            <person name="Spormann A.M."/>
            <person name="Op den Camp H."/>
            <person name="Overmann J."/>
            <person name="Amann R."/>
            <person name="Jetten M.S.M."/>
            <person name="Mascher T."/>
            <person name="Medema M.H."/>
            <person name="Devos D.P."/>
            <person name="Kaster A.-K."/>
            <person name="Ovreas L."/>
            <person name="Rohde M."/>
            <person name="Galperin M.Y."/>
            <person name="Jogler C."/>
        </authorList>
    </citation>
    <scope>NUCLEOTIDE SEQUENCE [LARGE SCALE GENOMIC DNA]</scope>
    <source>
        <strain evidence="2 3">ElP</strain>
    </source>
</reference>
<feature type="domain" description="Peptidase S24/S26A/S26B/S26C" evidence="1">
    <location>
        <begin position="163"/>
        <end position="248"/>
    </location>
</feature>
<evidence type="ECO:0000259" key="1">
    <source>
        <dbReference type="Pfam" id="PF00717"/>
    </source>
</evidence>
<gene>
    <name evidence="2" type="primary">lexA_2</name>
    <name evidence="2" type="ORF">ElP_59580</name>
</gene>
<protein>
    <submittedName>
        <fullName evidence="2">LexA repressor</fullName>
        <ecNumber evidence="2">3.4.21.88</ecNumber>
    </submittedName>
</protein>
<dbReference type="AlphaFoldDB" id="A0A518HAX5"/>
<dbReference type="SUPFAM" id="SSF51306">
    <property type="entry name" value="LexA/Signal peptidase"/>
    <property type="match status" value="1"/>
</dbReference>
<dbReference type="InterPro" id="IPR010982">
    <property type="entry name" value="Lambda_DNA-bd_dom_sf"/>
</dbReference>
<dbReference type="SUPFAM" id="SSF47413">
    <property type="entry name" value="lambda repressor-like DNA-binding domains"/>
    <property type="match status" value="1"/>
</dbReference>
<proteinExistence type="predicted"/>
<sequence>MARCKSSPEVVRTKCELAHRLKEIRTEQYGERGGPELARRLNLPIRTWYNYETGVTVPSEVLLRFIELTEVEPLWLLHGQGSKFRRVRPMPGADAPPAPPGSVPDLLRRALSMLEQGDGLDDPGGVIFPPASGPDPDADQVVVRVEDPDAEAGRPGDLDFVTMPLKREWLAGIRHFRCIRVRGDAMVPILADGAVVGVSEQSEEPEALNGALVAARVGGRTVVRWFQLAGQVALLRAEDPSFEPDVVPVAPEDPADAVEFRRILWSSTPHASAHSPAQLS</sequence>
<dbReference type="CDD" id="cd06529">
    <property type="entry name" value="S24_LexA-like"/>
    <property type="match status" value="1"/>
</dbReference>
<dbReference type="InterPro" id="IPR001387">
    <property type="entry name" value="Cro/C1-type_HTH"/>
</dbReference>
<dbReference type="GO" id="GO:0003677">
    <property type="term" value="F:DNA binding"/>
    <property type="evidence" value="ECO:0007669"/>
    <property type="project" value="InterPro"/>
</dbReference>
<dbReference type="RefSeq" id="WP_197446467.1">
    <property type="nucleotide sequence ID" value="NZ_CP036426.1"/>
</dbReference>
<dbReference type="InterPro" id="IPR036286">
    <property type="entry name" value="LexA/Signal_pep-like_sf"/>
</dbReference>
<evidence type="ECO:0000313" key="2">
    <source>
        <dbReference type="EMBL" id="QDV38010.1"/>
    </source>
</evidence>
<accession>A0A518HAX5</accession>
<dbReference type="KEGG" id="tpla:ElP_59580"/>